<dbReference type="SMART" id="SM00458">
    <property type="entry name" value="RICIN"/>
    <property type="match status" value="1"/>
</dbReference>
<dbReference type="InterPro" id="IPR008965">
    <property type="entry name" value="CBM2/CBM3_carb-bd_dom_sf"/>
</dbReference>
<evidence type="ECO:0000313" key="6">
    <source>
        <dbReference type="EMBL" id="ACZ98626.1"/>
    </source>
</evidence>
<dbReference type="InterPro" id="IPR035992">
    <property type="entry name" value="Ricin_B-like_lectins"/>
</dbReference>
<dbReference type="InterPro" id="IPR006710">
    <property type="entry name" value="Glyco_hydro_43"/>
</dbReference>
<dbReference type="Pfam" id="PF17851">
    <property type="entry name" value="GH43_C2"/>
    <property type="match status" value="1"/>
</dbReference>
<dbReference type="InterPro" id="IPR000772">
    <property type="entry name" value="Ricin_B_lectin"/>
</dbReference>
<dbReference type="SUPFAM" id="SSF49384">
    <property type="entry name" value="Carbohydrate-binding domain"/>
    <property type="match status" value="1"/>
</dbReference>
<dbReference type="PANTHER" id="PTHR42812">
    <property type="entry name" value="BETA-XYLOSIDASE"/>
    <property type="match status" value="1"/>
</dbReference>
<keyword evidence="3" id="KW-0326">Glycosidase</keyword>
<dbReference type="CAZy" id="CBM2">
    <property type="family name" value="Carbohydrate-Binding Module Family 2"/>
</dbReference>
<dbReference type="Gene3D" id="2.60.120.200">
    <property type="match status" value="1"/>
</dbReference>
<accession>D2KFM4</accession>
<evidence type="ECO:0000256" key="3">
    <source>
        <dbReference type="ARBA" id="ARBA00023295"/>
    </source>
</evidence>
<dbReference type="InterPro" id="IPR013320">
    <property type="entry name" value="ConA-like_dom_sf"/>
</dbReference>
<dbReference type="Gene3D" id="2.80.10.50">
    <property type="match status" value="2"/>
</dbReference>
<dbReference type="SUPFAM" id="SSF49899">
    <property type="entry name" value="Concanavalin A-like lectins/glucanases"/>
    <property type="match status" value="1"/>
</dbReference>
<feature type="non-terminal residue" evidence="6">
    <location>
        <position position="621"/>
    </location>
</feature>
<evidence type="ECO:0000259" key="5">
    <source>
        <dbReference type="PROSITE" id="PS51173"/>
    </source>
</evidence>
<dbReference type="InterPro" id="IPR001919">
    <property type="entry name" value="CBD2"/>
</dbReference>
<name>D2KFM4_9FIRM</name>
<dbReference type="InterPro" id="IPR012291">
    <property type="entry name" value="CBM2_carb-bd_dom_sf"/>
</dbReference>
<dbReference type="SUPFAM" id="SSF50370">
    <property type="entry name" value="Ricin B-like lectins"/>
    <property type="match status" value="1"/>
</dbReference>
<dbReference type="CAZy" id="GH43">
    <property type="family name" value="Glycoside Hydrolase Family 43"/>
</dbReference>
<dbReference type="InterPro" id="IPR051795">
    <property type="entry name" value="Glycosyl_Hydrlase_43"/>
</dbReference>
<dbReference type="CAZy" id="CBM13">
    <property type="family name" value="Carbohydrate-Binding Module Family 13"/>
</dbReference>
<dbReference type="InterPro" id="IPR023296">
    <property type="entry name" value="Glyco_hydro_beta-prop_sf"/>
</dbReference>
<feature type="domain" description="CBM2" evidence="5">
    <location>
        <begin position="519"/>
        <end position="621"/>
    </location>
</feature>
<dbReference type="EMBL" id="GU211302">
    <property type="protein sequence ID" value="ACZ98626.1"/>
    <property type="molecule type" value="Genomic_DNA"/>
</dbReference>
<dbReference type="PANTHER" id="PTHR42812:SF12">
    <property type="entry name" value="BETA-XYLOSIDASE-RELATED"/>
    <property type="match status" value="1"/>
</dbReference>
<organism evidence="6">
    <name type="scientific">Cellulosilyticum ruminicola</name>
    <dbReference type="NCBI Taxonomy" id="425254"/>
    <lineage>
        <taxon>Bacteria</taxon>
        <taxon>Bacillati</taxon>
        <taxon>Bacillota</taxon>
        <taxon>Clostridia</taxon>
        <taxon>Lachnospirales</taxon>
        <taxon>Cellulosilyticaceae</taxon>
        <taxon>Cellulosilyticum</taxon>
    </lineage>
</organism>
<feature type="region of interest" description="Disordered" evidence="4">
    <location>
        <begin position="507"/>
        <end position="526"/>
    </location>
</feature>
<dbReference type="GO" id="GO:0004553">
    <property type="term" value="F:hydrolase activity, hydrolyzing O-glycosyl compounds"/>
    <property type="evidence" value="ECO:0007669"/>
    <property type="project" value="InterPro"/>
</dbReference>
<reference evidence="6" key="1">
    <citation type="journal article" date="2010" name="Appl. Environ. Microbiol.">
        <title>Cellulosilyticum ruminicola, a newly described rumen bacterium that possesses redundant fibrolytic-protein-encoding genes and degrades lignocellulose with multiple carbohydrate- borne fibrolytic enzymes.</title>
        <authorList>
            <person name="Cai S."/>
            <person name="Li J."/>
            <person name="Hu F.Z."/>
            <person name="Zhang K."/>
            <person name="Luo Y."/>
            <person name="Janto B."/>
            <person name="Boissy R."/>
            <person name="Ehrlich G."/>
            <person name="Dong X."/>
        </authorList>
    </citation>
    <scope>NUCLEOTIDE SEQUENCE</scope>
    <source>
        <strain evidence="6">CGMCC 1.5065</strain>
    </source>
</reference>
<dbReference type="Pfam" id="PF14200">
    <property type="entry name" value="RicinB_lectin_2"/>
    <property type="match status" value="2"/>
</dbReference>
<protein>
    <submittedName>
        <fullName evidence="6">Beta-xylosidase</fullName>
    </submittedName>
</protein>
<dbReference type="InterPro" id="IPR041542">
    <property type="entry name" value="GH43_C2"/>
</dbReference>
<dbReference type="Pfam" id="PF04616">
    <property type="entry name" value="Glyco_hydro_43"/>
    <property type="match status" value="1"/>
</dbReference>
<dbReference type="CDD" id="cd00161">
    <property type="entry name" value="beta-trefoil_Ricin-like"/>
    <property type="match status" value="1"/>
</dbReference>
<dbReference type="PROSITE" id="PS51173">
    <property type="entry name" value="CBM2"/>
    <property type="match status" value="1"/>
</dbReference>
<comment type="similarity">
    <text evidence="1">Belongs to the glycosyl hydrolase 43 family.</text>
</comment>
<proteinExistence type="inferred from homology"/>
<dbReference type="Gene3D" id="2.115.10.20">
    <property type="entry name" value="Glycosyl hydrolase domain, family 43"/>
    <property type="match status" value="1"/>
</dbReference>
<dbReference type="Gene3D" id="2.60.40.290">
    <property type="match status" value="1"/>
</dbReference>
<dbReference type="Pfam" id="PF00553">
    <property type="entry name" value="CBM_2"/>
    <property type="match status" value="1"/>
</dbReference>
<evidence type="ECO:0000256" key="4">
    <source>
        <dbReference type="SAM" id="MobiDB-lite"/>
    </source>
</evidence>
<dbReference type="PROSITE" id="PS50231">
    <property type="entry name" value="RICIN_B_LECTIN"/>
    <property type="match status" value="1"/>
</dbReference>
<dbReference type="SMART" id="SM00637">
    <property type="entry name" value="CBD_II"/>
    <property type="match status" value="1"/>
</dbReference>
<dbReference type="SUPFAM" id="SSF75005">
    <property type="entry name" value="Arabinanase/levansucrase/invertase"/>
    <property type="match status" value="1"/>
</dbReference>
<evidence type="ECO:0000256" key="1">
    <source>
        <dbReference type="ARBA" id="ARBA00009865"/>
    </source>
</evidence>
<evidence type="ECO:0000256" key="2">
    <source>
        <dbReference type="ARBA" id="ARBA00022801"/>
    </source>
</evidence>
<dbReference type="GO" id="GO:0030247">
    <property type="term" value="F:polysaccharide binding"/>
    <property type="evidence" value="ECO:0007669"/>
    <property type="project" value="UniProtKB-UniRule"/>
</dbReference>
<keyword evidence="2" id="KW-0378">Hydrolase</keyword>
<sequence length="621" mass="67985">SGKNLVGNSLFEGTQAIKVNGYYYVFNIAWPSGKPRSQYVSRSKSLNGPWESRIVLQDNFDNVGGVAQGGIVDTEDGQWYGLLFQDHGPVGRCPILVPVNWVNGWPMMGTNGRVQKTMNKPASISSEKVIVKSDEFNGDSGKTYKSGLDLVWQWNHNPDNNSWSLKEKPGCLRLKTSGITNSLTSARNTLTQRTYGPTCSGKVAVDVSNMKNGDVAGLAAFSYKYGYVGIKMENGVKKIVMVNASNNSIPQEIESVNLNSNKVYFKIDFNFEGGNRANFYYSVDGENWKKIGNSLSMEYTLDHFMGYRFGLFNYATKTTGGYVDFDYFRVSDELKGANTEKEETKPPVVVTPSTNYATLKDGWYYIKNTGSGKYLQVAGDKGGNGVNVEIGTGTGSTGQKWYLTNVGNGYFTLKNGHDYALDLVYGKDEDMTNIQVYSPNGMDAQQFKLLPTDKANVYGIVTKASTDVRGLDVEGRGVTDGANVIQYQYNGASNQIWTLENCEVSGSGSEVVNPNPSEEQKPSQGETLSVKVTSDWGSGAVGDITLTNTTGKDLNGWTCTFTTDRPITSIWNVELVSKEGNTYTVTNPAWKANLAKDESYTFGCQLSNGDGDVKVTNVSLK</sequence>
<dbReference type="AlphaFoldDB" id="D2KFM4"/>
<feature type="non-terminal residue" evidence="6">
    <location>
        <position position="1"/>
    </location>
</feature>
<dbReference type="GO" id="GO:0005975">
    <property type="term" value="P:carbohydrate metabolic process"/>
    <property type="evidence" value="ECO:0007669"/>
    <property type="project" value="InterPro"/>
</dbReference>